<name>A0A8S9TRA0_PHYIN</name>
<dbReference type="EMBL" id="JAACNO010003001">
    <property type="protein sequence ID" value="KAF4129084.1"/>
    <property type="molecule type" value="Genomic_DNA"/>
</dbReference>
<dbReference type="AlphaFoldDB" id="A0A8S9TRA0"/>
<evidence type="ECO:0000256" key="1">
    <source>
        <dbReference type="SAM" id="Phobius"/>
    </source>
</evidence>
<feature type="transmembrane region" description="Helical" evidence="1">
    <location>
        <begin position="206"/>
        <end position="225"/>
    </location>
</feature>
<feature type="non-terminal residue" evidence="2">
    <location>
        <position position="1"/>
    </location>
</feature>
<accession>A0A8S9TRA0</accession>
<feature type="transmembrane region" description="Helical" evidence="1">
    <location>
        <begin position="104"/>
        <end position="124"/>
    </location>
</feature>
<feature type="transmembrane region" description="Helical" evidence="1">
    <location>
        <begin position="62"/>
        <end position="84"/>
    </location>
</feature>
<feature type="transmembrane region" description="Helical" evidence="1">
    <location>
        <begin position="292"/>
        <end position="311"/>
    </location>
</feature>
<comment type="caution">
    <text evidence="2">The sequence shown here is derived from an EMBL/GenBank/DDBJ whole genome shotgun (WGS) entry which is preliminary data.</text>
</comment>
<feature type="transmembrane region" description="Helical" evidence="1">
    <location>
        <begin position="519"/>
        <end position="543"/>
    </location>
</feature>
<keyword evidence="1" id="KW-1133">Transmembrane helix</keyword>
<feature type="transmembrane region" description="Helical" evidence="1">
    <location>
        <begin position="166"/>
        <end position="186"/>
    </location>
</feature>
<evidence type="ECO:0000313" key="3">
    <source>
        <dbReference type="Proteomes" id="UP000704712"/>
    </source>
</evidence>
<feature type="transmembrane region" description="Helical" evidence="1">
    <location>
        <begin position="482"/>
        <end position="499"/>
    </location>
</feature>
<keyword evidence="1" id="KW-0812">Transmembrane</keyword>
<keyword evidence="1" id="KW-0472">Membrane</keyword>
<gene>
    <name evidence="2" type="ORF">GN958_ATG21720</name>
</gene>
<dbReference type="Proteomes" id="UP000704712">
    <property type="component" value="Unassembled WGS sequence"/>
</dbReference>
<reference evidence="2" key="1">
    <citation type="submission" date="2020-03" db="EMBL/GenBank/DDBJ databases">
        <title>Hybrid Assembly of Korean Phytophthora infestans isolates.</title>
        <authorList>
            <person name="Prokchorchik M."/>
            <person name="Lee Y."/>
            <person name="Seo J."/>
            <person name="Cho J.-H."/>
            <person name="Park Y.-E."/>
            <person name="Jang D.-C."/>
            <person name="Im J.-S."/>
            <person name="Choi J.-G."/>
            <person name="Park H.-J."/>
            <person name="Lee G.-B."/>
            <person name="Lee Y.-G."/>
            <person name="Hong S.-Y."/>
            <person name="Cho K."/>
            <person name="Sohn K.H."/>
        </authorList>
    </citation>
    <scope>NUCLEOTIDE SEQUENCE</scope>
    <source>
        <strain evidence="2">KR_2_A2</strain>
    </source>
</reference>
<proteinExistence type="predicted"/>
<evidence type="ECO:0000313" key="2">
    <source>
        <dbReference type="EMBL" id="KAF4129084.1"/>
    </source>
</evidence>
<evidence type="ECO:0008006" key="4">
    <source>
        <dbReference type="Google" id="ProtNLM"/>
    </source>
</evidence>
<protein>
    <recommendedName>
        <fullName evidence="4">Transmembrane protein</fullName>
    </recommendedName>
</protein>
<sequence>WLSGFPFKSPQVVISMFWRLVWGTYDACWRTWYAVHVEHKGAYSLGRLQMLHHFLHQQKSRVATVLLNLTIAVVTPVPCLVIALLSDAIPLAPPENGPRGNGMFWARSWLIMGSFTLAVLMPMHHPCIAPIPERRLWLYLLSAGISAMYTGFYFAVALAIGFPVPFSYLTLNIVWISLIVAGLWVYMGPACRSSALVRKRLKLHAIFIYAASSLAVVYPLFYYAFLHAREYASTQFLLTFALPVIKMMEKLLLYHTTGHAPDLQPVFIAFNIEVFNALFVSSCMRNATSVSVTMMLMVADFMGACAALYGLRNIMLRVDELNGKMGPEATRARMIDIAGFIAKHHHLDCLVTQEDSVESRCSNSTHVSAVAPWVDENSSDTGKAGWGENVKNGSNNLSIVKNSKPAIDPPHVPSKIAWDNKKKSAKQSAVVPAEITLPSQFNRGPSVKGMTSNSFHMVELLTAKERQQFIHETCRILRQVEFLLLVEYTEVIVPMVYVYHLPNRKYFPYLHEMSETDLANTICSILIYGSLQLLSFILLLVALKQRFRLDPGTTLRFVLDSEWRVVQGQFVLWIIYVLQSSIQHVGTDYTFQFSWLFK</sequence>
<feature type="transmembrane region" description="Helical" evidence="1">
    <location>
        <begin position="136"/>
        <end position="160"/>
    </location>
</feature>
<organism evidence="2 3">
    <name type="scientific">Phytophthora infestans</name>
    <name type="common">Potato late blight agent</name>
    <name type="synonym">Botrytis infestans</name>
    <dbReference type="NCBI Taxonomy" id="4787"/>
    <lineage>
        <taxon>Eukaryota</taxon>
        <taxon>Sar</taxon>
        <taxon>Stramenopiles</taxon>
        <taxon>Oomycota</taxon>
        <taxon>Peronosporomycetes</taxon>
        <taxon>Peronosporales</taxon>
        <taxon>Peronosporaceae</taxon>
        <taxon>Phytophthora</taxon>
    </lineage>
</organism>